<dbReference type="CDD" id="cd06588">
    <property type="entry name" value="PhnB_like"/>
    <property type="match status" value="2"/>
</dbReference>
<dbReference type="InterPro" id="IPR029068">
    <property type="entry name" value="Glyas_Bleomycin-R_OHBP_Dase"/>
</dbReference>
<evidence type="ECO:0000313" key="3">
    <source>
        <dbReference type="Proteomes" id="UP000537204"/>
    </source>
</evidence>
<dbReference type="Gene3D" id="3.30.720.110">
    <property type="match status" value="1"/>
</dbReference>
<dbReference type="SUPFAM" id="SSF54593">
    <property type="entry name" value="Glyoxalase/Bleomycin resistance protein/Dihydroxybiphenyl dioxygenase"/>
    <property type="match status" value="2"/>
</dbReference>
<name>A0A7W8ZPU1_9SPHI</name>
<reference evidence="2 3" key="1">
    <citation type="submission" date="2020-08" db="EMBL/GenBank/DDBJ databases">
        <title>Genomic Encyclopedia of Type Strains, Phase IV (KMG-V): Genome sequencing to study the core and pangenomes of soil and plant-associated prokaryotes.</title>
        <authorList>
            <person name="Whitman W."/>
        </authorList>
    </citation>
    <scope>NUCLEOTIDE SEQUENCE [LARGE SCALE GENOMIC DNA]</scope>
    <source>
        <strain evidence="2 3">S3M1</strain>
    </source>
</reference>
<keyword evidence="2" id="KW-0808">Transferase</keyword>
<organism evidence="2 3">
    <name type="scientific">Pedobacter cryoconitis</name>
    <dbReference type="NCBI Taxonomy" id="188932"/>
    <lineage>
        <taxon>Bacteria</taxon>
        <taxon>Pseudomonadati</taxon>
        <taxon>Bacteroidota</taxon>
        <taxon>Sphingobacteriia</taxon>
        <taxon>Sphingobacteriales</taxon>
        <taxon>Sphingobacteriaceae</taxon>
        <taxon>Pedobacter</taxon>
    </lineage>
</organism>
<evidence type="ECO:0000313" key="2">
    <source>
        <dbReference type="EMBL" id="MBB5637979.1"/>
    </source>
</evidence>
<dbReference type="Gene3D" id="3.10.180.10">
    <property type="entry name" value="2,3-Dihydroxybiphenyl 1,2-Dioxygenase, domain 1"/>
    <property type="match status" value="1"/>
</dbReference>
<dbReference type="GO" id="GO:0008168">
    <property type="term" value="F:methyltransferase activity"/>
    <property type="evidence" value="ECO:0007669"/>
    <property type="project" value="UniProtKB-KW"/>
</dbReference>
<evidence type="ECO:0000259" key="1">
    <source>
        <dbReference type="Pfam" id="PF06983"/>
    </source>
</evidence>
<sequence>MKHLIYPCIWFNGNAKEAADYYCLAFPDAEVKVCTPVVVTFHIHGKQFMGLNGGPDYKPNPSISFFTICETAEEIDQAWKILTEGGNIMMPLNSYPWSNKYGWVQDKYGVSWQLSLGMPGEQQQRDIFPSLMFTGEQNGKAEKAISFYTSLFENSSTEIMARYEAGEHDTAGNIKYGQFKINDYRISAMDSSGPHHFGFDQGVSLVVNCDTQAEIDFFWLNLTEGGKEAMCGWCQDAFGVWWQIVPSILGSLMTDPEKAPKVMNAFMKMKKFDIEELKKAAE</sequence>
<dbReference type="RefSeq" id="WP_183883836.1">
    <property type="nucleotide sequence ID" value="NZ_JACHCE010000007.1"/>
</dbReference>
<dbReference type="Gene3D" id="3.30.720.100">
    <property type="match status" value="1"/>
</dbReference>
<dbReference type="InterPro" id="IPR028973">
    <property type="entry name" value="PhnB-like"/>
</dbReference>
<dbReference type="Proteomes" id="UP000537204">
    <property type="component" value="Unassembled WGS sequence"/>
</dbReference>
<comment type="caution">
    <text evidence="2">The sequence shown here is derived from an EMBL/GenBank/DDBJ whole genome shotgun (WGS) entry which is preliminary data.</text>
</comment>
<feature type="domain" description="PhnB-like" evidence="1">
    <location>
        <begin position="5"/>
        <end position="114"/>
    </location>
</feature>
<dbReference type="Pfam" id="PF06983">
    <property type="entry name" value="3-dmu-9_3-mt"/>
    <property type="match status" value="2"/>
</dbReference>
<dbReference type="AlphaFoldDB" id="A0A7W8ZPU1"/>
<feature type="domain" description="PhnB-like" evidence="1">
    <location>
        <begin position="127"/>
        <end position="245"/>
    </location>
</feature>
<dbReference type="EMBL" id="JACHCE010000007">
    <property type="protein sequence ID" value="MBB5637979.1"/>
    <property type="molecule type" value="Genomic_DNA"/>
</dbReference>
<dbReference type="PANTHER" id="PTHR33990">
    <property type="entry name" value="PROTEIN YJDN-RELATED"/>
    <property type="match status" value="1"/>
</dbReference>
<keyword evidence="2" id="KW-0489">Methyltransferase</keyword>
<protein>
    <submittedName>
        <fullName evidence="2">Putative 3-demethylubiquinone-9 3-methyltransferase (Glyoxalase superfamily)</fullName>
    </submittedName>
</protein>
<gene>
    <name evidence="2" type="ORF">HDE68_003905</name>
</gene>
<proteinExistence type="predicted"/>
<keyword evidence="2" id="KW-0830">Ubiquinone</keyword>
<dbReference type="GO" id="GO:0032259">
    <property type="term" value="P:methylation"/>
    <property type="evidence" value="ECO:0007669"/>
    <property type="project" value="UniProtKB-KW"/>
</dbReference>
<accession>A0A7W8ZPU1</accession>